<dbReference type="Proteomes" id="UP001056109">
    <property type="component" value="Chromosome"/>
</dbReference>
<dbReference type="Gene3D" id="1.10.150.200">
    <property type="entry name" value="Maltooligosyl trehalose synthase, domain 3"/>
    <property type="match status" value="1"/>
</dbReference>
<proteinExistence type="predicted"/>
<dbReference type="InterPro" id="IPR012767">
    <property type="entry name" value="Trehalose_TreY"/>
</dbReference>
<dbReference type="EMBL" id="CP099547">
    <property type="protein sequence ID" value="USR80149.1"/>
    <property type="molecule type" value="Genomic_DNA"/>
</dbReference>
<evidence type="ECO:0000259" key="2">
    <source>
        <dbReference type="SMART" id="SM00642"/>
    </source>
</evidence>
<evidence type="ECO:0000313" key="3">
    <source>
        <dbReference type="EMBL" id="USR80149.1"/>
    </source>
</evidence>
<sequence>MSTSSVLRSHSHVPAEDKRQPVTTYRLQLTPDFTFDSVCEIVPYLKQLGITDVFFSPILQAAPGSRHGYDVVDHAKISAELGGLAGFERASKAIHDAGMYLVVDIVPNHMAVPTPLYHNRALWSVLRDGEESLFSNWFDLEIKDDGDGLLLPVLGQRIGGVLADGELSLDTMVVPGFEADGPMPVLRYYDHVFPVRQGTQSLPLAELLDRQYYRLAYWRVANEELNYRRFFDVDTLAAIRVERPEVFKASHELLLGLMQRGLIDSFRIDHPDGLADPREYFRHLHDATHGAWLVAEKILEADEELPDDWQCSGTTGYDALRRIQGLFTEPAGVGPLTQLYSEISQSTASVSRTEIEAKRHIVSTSLYAEMHRLATLIAEVCHSDVRLRDHTFRRIFDVVSEIVIHMSRYRAYVVPGERPSPEDERVLRDAAQKARDFLDEDSLETLEVVVDILLGNEIGSAGRTLEERRLEAIVRFQQVCGAVMAKGVEDTTFYRYTALTSANEVGGGPHHMICSPDEFHAWQTYMHHAWPVSGVVTSTHDTKRGEDVRATISSLTQFADEWTSLLHTLRAIVQTQRPAQLDGQFENLIWQTIIGTWTLAGPISYERLDPYLLKAAREQKIWTTWTEQNQSSETKMLAYAHAICDTPDVRQALGQFWEKIAPAVRGNILGSCVLHYTMIGVPDLYQGQEITQNSLVDPDNRRPIDFVALQASLDNLDKHGLASNADLDEEKLWITSRLTRLREQNPLLASAHMGYQPLPVSTGHALAFARTLNSRAVVVTIATRSIGLLTHTDHTVVLPEGEWENIFTGDIVSGGTQALSDLTGRFPVAVFSRIDS</sequence>
<organism evidence="3 4">
    <name type="scientific">Arcanobacterium pinnipediorum</name>
    <dbReference type="NCBI Taxonomy" id="1503041"/>
    <lineage>
        <taxon>Bacteria</taxon>
        <taxon>Bacillati</taxon>
        <taxon>Actinomycetota</taxon>
        <taxon>Actinomycetes</taxon>
        <taxon>Actinomycetales</taxon>
        <taxon>Actinomycetaceae</taxon>
        <taxon>Arcanobacterium</taxon>
    </lineage>
</organism>
<dbReference type="Gene3D" id="3.20.20.80">
    <property type="entry name" value="Glycosidases"/>
    <property type="match status" value="1"/>
</dbReference>
<evidence type="ECO:0000313" key="4">
    <source>
        <dbReference type="Proteomes" id="UP001056109"/>
    </source>
</evidence>
<dbReference type="NCBIfam" id="TIGR02401">
    <property type="entry name" value="trehalose_TreY"/>
    <property type="match status" value="1"/>
</dbReference>
<dbReference type="PANTHER" id="PTHR10357:SF216">
    <property type="entry name" value="MALTOOLIGOSYL TREHALOSE SYNTHASE-RELATED"/>
    <property type="match status" value="1"/>
</dbReference>
<dbReference type="Gene3D" id="3.30.1590.10">
    <property type="entry name" value="Maltooligosyl trehalose synthase, domain 2"/>
    <property type="match status" value="1"/>
</dbReference>
<accession>A0ABY5AIX3</accession>
<name>A0ABY5AIX3_9ACTO</name>
<dbReference type="PANTHER" id="PTHR10357">
    <property type="entry name" value="ALPHA-AMYLASE FAMILY MEMBER"/>
    <property type="match status" value="1"/>
</dbReference>
<dbReference type="InterPro" id="IPR017853">
    <property type="entry name" value="GH"/>
</dbReference>
<gene>
    <name evidence="3" type="primary">treY</name>
    <name evidence="3" type="ORF">NG665_04015</name>
</gene>
<dbReference type="SUPFAM" id="SSF51445">
    <property type="entry name" value="(Trans)glycosidases"/>
    <property type="match status" value="1"/>
</dbReference>
<feature type="domain" description="Glycosyl hydrolase family 13 catalytic" evidence="2">
    <location>
        <begin position="28"/>
        <end position="717"/>
    </location>
</feature>
<feature type="region of interest" description="Disordered" evidence="1">
    <location>
        <begin position="1"/>
        <end position="21"/>
    </location>
</feature>
<dbReference type="InterPro" id="IPR013797">
    <property type="entry name" value="Maltooligo_trehalose_synth_4"/>
</dbReference>
<dbReference type="InterPro" id="IPR006047">
    <property type="entry name" value="GH13_cat_dom"/>
</dbReference>
<reference evidence="3" key="1">
    <citation type="submission" date="2022-06" db="EMBL/GenBank/DDBJ databases">
        <title>Complete Genome Sequence of Arcanobacterium pinnipediorum strain DSM 28752 isolated from a harbour seal.</title>
        <authorList>
            <person name="Borowiak M."/>
            <person name="Kreitlow A."/>
            <person name="Alssahen M."/>
            <person name="Malorny B."/>
            <person name="Laemmler C."/>
            <person name="Prenger-Berninghoff E."/>
            <person name="Siebert U."/>
            <person name="Ploetz M."/>
            <person name="Abdulmawjood A."/>
        </authorList>
    </citation>
    <scope>NUCLEOTIDE SEQUENCE</scope>
    <source>
        <strain evidence="3">DSM 28752</strain>
    </source>
</reference>
<keyword evidence="4" id="KW-1185">Reference proteome</keyword>
<dbReference type="Gene3D" id="1.10.10.470">
    <property type="entry name" value="Maltooligosyl trehalose synthase, domain 4"/>
    <property type="match status" value="1"/>
</dbReference>
<dbReference type="CDD" id="cd11336">
    <property type="entry name" value="AmyAc_MTSase"/>
    <property type="match status" value="1"/>
</dbReference>
<dbReference type="RefSeq" id="WP_252673999.1">
    <property type="nucleotide sequence ID" value="NZ_CP099547.1"/>
</dbReference>
<evidence type="ECO:0000256" key="1">
    <source>
        <dbReference type="SAM" id="MobiDB-lite"/>
    </source>
</evidence>
<dbReference type="SMART" id="SM00642">
    <property type="entry name" value="Aamy"/>
    <property type="match status" value="1"/>
</dbReference>
<dbReference type="Pfam" id="PF00128">
    <property type="entry name" value="Alpha-amylase"/>
    <property type="match status" value="1"/>
</dbReference>
<protein>
    <submittedName>
        <fullName evidence="3">Malto-oligosyltrehalose synthase</fullName>
    </submittedName>
</protein>